<evidence type="ECO:0000313" key="3">
    <source>
        <dbReference type="WBParaSite" id="Csp11.Scaffold629.g8450.t1"/>
    </source>
</evidence>
<evidence type="ECO:0000259" key="1">
    <source>
        <dbReference type="Pfam" id="PF26530"/>
    </source>
</evidence>
<dbReference type="Proteomes" id="UP000095282">
    <property type="component" value="Unplaced"/>
</dbReference>
<dbReference type="WBParaSite" id="Csp11.Scaffold629.g8450.t1">
    <property type="protein sequence ID" value="Csp11.Scaffold629.g8450.t1"/>
    <property type="gene ID" value="Csp11.Scaffold629.g8450"/>
</dbReference>
<reference evidence="3" key="1">
    <citation type="submission" date="2016-11" db="UniProtKB">
        <authorList>
            <consortium name="WormBaseParasite"/>
        </authorList>
    </citation>
    <scope>IDENTIFICATION</scope>
</reference>
<dbReference type="InterPro" id="IPR058721">
    <property type="entry name" value="NTF2_3"/>
</dbReference>
<proteinExistence type="predicted"/>
<keyword evidence="2" id="KW-1185">Reference proteome</keyword>
<feature type="domain" description="NTF2-like" evidence="1">
    <location>
        <begin position="1"/>
        <end position="63"/>
    </location>
</feature>
<accession>A0A1I7UEA0</accession>
<dbReference type="Pfam" id="PF26530">
    <property type="entry name" value="NTF2_3"/>
    <property type="match status" value="1"/>
</dbReference>
<evidence type="ECO:0000313" key="2">
    <source>
        <dbReference type="Proteomes" id="UP000095282"/>
    </source>
</evidence>
<name>A0A1I7UEA0_9PELO</name>
<sequence>MIANSSSKSSLQFSLQPPSDYNKYEQIEYTVSVSGAYKTPFDAQFVYDPKENVLKSGKIASCPATRSRGFY</sequence>
<protein>
    <submittedName>
        <fullName evidence="3">Fn3_5 domain-containing protein</fullName>
    </submittedName>
</protein>
<dbReference type="AlphaFoldDB" id="A0A1I7UEA0"/>
<organism evidence="2 3">
    <name type="scientific">Caenorhabditis tropicalis</name>
    <dbReference type="NCBI Taxonomy" id="1561998"/>
    <lineage>
        <taxon>Eukaryota</taxon>
        <taxon>Metazoa</taxon>
        <taxon>Ecdysozoa</taxon>
        <taxon>Nematoda</taxon>
        <taxon>Chromadorea</taxon>
        <taxon>Rhabditida</taxon>
        <taxon>Rhabditina</taxon>
        <taxon>Rhabditomorpha</taxon>
        <taxon>Rhabditoidea</taxon>
        <taxon>Rhabditidae</taxon>
        <taxon>Peloderinae</taxon>
        <taxon>Caenorhabditis</taxon>
    </lineage>
</organism>